<dbReference type="GO" id="GO:0051073">
    <property type="term" value="F:adenosylcobinamide-GDP ribazoletransferase activity"/>
    <property type="evidence" value="ECO:0007669"/>
    <property type="project" value="UniProtKB-UniRule"/>
</dbReference>
<evidence type="ECO:0000256" key="17">
    <source>
        <dbReference type="ARBA" id="ARBA00048623"/>
    </source>
</evidence>
<keyword evidence="7 19" id="KW-1003">Cell membrane</keyword>
<dbReference type="AlphaFoldDB" id="K2MPT1"/>
<dbReference type="Proteomes" id="UP000006786">
    <property type="component" value="Unassembled WGS sequence"/>
</dbReference>
<evidence type="ECO:0000256" key="14">
    <source>
        <dbReference type="ARBA" id="ARBA00025228"/>
    </source>
</evidence>
<evidence type="ECO:0000256" key="9">
    <source>
        <dbReference type="ARBA" id="ARBA00022679"/>
    </source>
</evidence>
<keyword evidence="11 19" id="KW-0460">Magnesium</keyword>
<dbReference type="GO" id="GO:0008818">
    <property type="term" value="F:cobalamin 5'-phosphate synthase activity"/>
    <property type="evidence" value="ECO:0007669"/>
    <property type="project" value="UniProtKB-UniRule"/>
</dbReference>
<dbReference type="GO" id="GO:0005886">
    <property type="term" value="C:plasma membrane"/>
    <property type="evidence" value="ECO:0007669"/>
    <property type="project" value="UniProtKB-SubCell"/>
</dbReference>
<keyword evidence="13 19" id="KW-0472">Membrane</keyword>
<evidence type="ECO:0000256" key="11">
    <source>
        <dbReference type="ARBA" id="ARBA00022842"/>
    </source>
</evidence>
<dbReference type="Pfam" id="PF02654">
    <property type="entry name" value="CobS"/>
    <property type="match status" value="1"/>
</dbReference>
<comment type="cofactor">
    <cofactor evidence="1 19">
        <name>Mg(2+)</name>
        <dbReference type="ChEBI" id="CHEBI:18420"/>
    </cofactor>
</comment>
<dbReference type="PATRIC" id="fig|391937.3.peg.1571"/>
<evidence type="ECO:0000256" key="10">
    <source>
        <dbReference type="ARBA" id="ARBA00022692"/>
    </source>
</evidence>
<protein>
    <recommendedName>
        <fullName evidence="6 19">Adenosylcobinamide-GDP ribazoletransferase</fullName>
        <ecNumber evidence="5 19">2.7.8.26</ecNumber>
    </recommendedName>
    <alternativeName>
        <fullName evidence="16 19">Cobalamin synthase</fullName>
    </alternativeName>
    <alternativeName>
        <fullName evidence="15 19">Cobalamin-5'-phosphate synthase</fullName>
    </alternativeName>
</protein>
<gene>
    <name evidence="19" type="primary">cobS</name>
    <name evidence="20" type="ORF">NA2_07644</name>
</gene>
<keyword evidence="8 19" id="KW-0169">Cobalamin biosynthesis</keyword>
<dbReference type="EMBL" id="AMRM01000007">
    <property type="protein sequence ID" value="EKF19347.1"/>
    <property type="molecule type" value="Genomic_DNA"/>
</dbReference>
<feature type="transmembrane region" description="Helical" evidence="19">
    <location>
        <begin position="202"/>
        <end position="221"/>
    </location>
</feature>
<evidence type="ECO:0000256" key="5">
    <source>
        <dbReference type="ARBA" id="ARBA00013200"/>
    </source>
</evidence>
<evidence type="ECO:0000256" key="16">
    <source>
        <dbReference type="ARBA" id="ARBA00032853"/>
    </source>
</evidence>
<dbReference type="RefSeq" id="WP_008595993.1">
    <property type="nucleotide sequence ID" value="NZ_AMRM01000007.1"/>
</dbReference>
<evidence type="ECO:0000256" key="4">
    <source>
        <dbReference type="ARBA" id="ARBA00010561"/>
    </source>
</evidence>
<evidence type="ECO:0000256" key="19">
    <source>
        <dbReference type="HAMAP-Rule" id="MF_00719"/>
    </source>
</evidence>
<evidence type="ECO:0000313" key="21">
    <source>
        <dbReference type="Proteomes" id="UP000006786"/>
    </source>
</evidence>
<dbReference type="OrthoDB" id="9794626at2"/>
<dbReference type="InterPro" id="IPR003805">
    <property type="entry name" value="CobS"/>
</dbReference>
<sequence length="253" mass="25364">MSEPRPALSPLRDIAACIGFYTRLPLPAFAMPARGFAEAQWAAPVAGLLVGFIGGAAMLAALALSLPATVAAALTLAATLLVTGALHEDGLADVADGFGGGTTRERKLAIMKDSRIGAYGVAALGLSLLLRWSALATLGWAAFPALLAAHATSRALMPALMRLLPPARADGVSAGAGRPGGMAVVTALLIGGFVLLAAGPGLFLVAAPLLAIALFLVRRLAARQIGGQTGDVLGALQQGAEALVLVAATLHLT</sequence>
<feature type="transmembrane region" description="Helical" evidence="19">
    <location>
        <begin position="116"/>
        <end position="134"/>
    </location>
</feature>
<feature type="transmembrane region" description="Helical" evidence="19">
    <location>
        <begin position="41"/>
        <end position="62"/>
    </location>
</feature>
<reference evidence="20 21" key="1">
    <citation type="journal article" date="2012" name="J. Bacteriol.">
        <title>Genome Sequence of Nitratireductor pacificus Type Strain pht-3B.</title>
        <authorList>
            <person name="Lai Q."/>
            <person name="Li G."/>
            <person name="Shao Z."/>
        </authorList>
    </citation>
    <scope>NUCLEOTIDE SEQUENCE [LARGE SCALE GENOMIC DNA]</scope>
    <source>
        <strain evidence="21">pht-3B</strain>
    </source>
</reference>
<dbReference type="UniPathway" id="UPA00148">
    <property type="reaction ID" value="UER00238"/>
</dbReference>
<dbReference type="eggNOG" id="COG0368">
    <property type="taxonomic scope" value="Bacteria"/>
</dbReference>
<comment type="catalytic activity">
    <reaction evidence="18 19">
        <text>alpha-ribazole 5'-phosphate + adenosylcob(III)inamide-GDP = adenosylcob(III)alamin 5'-phosphate + GMP + H(+)</text>
        <dbReference type="Rhea" id="RHEA:23560"/>
        <dbReference type="ChEBI" id="CHEBI:15378"/>
        <dbReference type="ChEBI" id="CHEBI:57918"/>
        <dbReference type="ChEBI" id="CHEBI:58115"/>
        <dbReference type="ChEBI" id="CHEBI:60487"/>
        <dbReference type="ChEBI" id="CHEBI:60493"/>
        <dbReference type="EC" id="2.7.8.26"/>
    </reaction>
</comment>
<comment type="subcellular location">
    <subcellularLocation>
        <location evidence="2 19">Cell membrane</location>
        <topology evidence="2 19">Multi-pass membrane protein</topology>
    </subcellularLocation>
</comment>
<evidence type="ECO:0000256" key="15">
    <source>
        <dbReference type="ARBA" id="ARBA00032605"/>
    </source>
</evidence>
<dbReference type="STRING" id="391937.NA2_07644"/>
<comment type="caution">
    <text evidence="19">Lacks conserved residue(s) required for the propagation of feature annotation.</text>
</comment>
<proteinExistence type="inferred from homology"/>
<dbReference type="PANTHER" id="PTHR34148:SF1">
    <property type="entry name" value="ADENOSYLCOBINAMIDE-GDP RIBAZOLETRANSFERASE"/>
    <property type="match status" value="1"/>
</dbReference>
<evidence type="ECO:0000256" key="13">
    <source>
        <dbReference type="ARBA" id="ARBA00023136"/>
    </source>
</evidence>
<dbReference type="PANTHER" id="PTHR34148">
    <property type="entry name" value="ADENOSYLCOBINAMIDE-GDP RIBAZOLETRANSFERASE"/>
    <property type="match status" value="1"/>
</dbReference>
<evidence type="ECO:0000256" key="6">
    <source>
        <dbReference type="ARBA" id="ARBA00015850"/>
    </source>
</evidence>
<evidence type="ECO:0000256" key="7">
    <source>
        <dbReference type="ARBA" id="ARBA00022475"/>
    </source>
</evidence>
<dbReference type="NCBIfam" id="TIGR00317">
    <property type="entry name" value="cobS"/>
    <property type="match status" value="1"/>
</dbReference>
<comment type="pathway">
    <text evidence="3 19">Cofactor biosynthesis; adenosylcobalamin biosynthesis; adenosylcobalamin from cob(II)yrinate a,c-diamide: step 7/7.</text>
</comment>
<keyword evidence="12 19" id="KW-1133">Transmembrane helix</keyword>
<comment type="catalytic activity">
    <reaction evidence="17 19">
        <text>alpha-ribazole + adenosylcob(III)inamide-GDP = adenosylcob(III)alamin + GMP + H(+)</text>
        <dbReference type="Rhea" id="RHEA:16049"/>
        <dbReference type="ChEBI" id="CHEBI:10329"/>
        <dbReference type="ChEBI" id="CHEBI:15378"/>
        <dbReference type="ChEBI" id="CHEBI:18408"/>
        <dbReference type="ChEBI" id="CHEBI:58115"/>
        <dbReference type="ChEBI" id="CHEBI:60487"/>
        <dbReference type="EC" id="2.7.8.26"/>
    </reaction>
</comment>
<comment type="caution">
    <text evidence="20">The sequence shown here is derived from an EMBL/GenBank/DDBJ whole genome shotgun (WGS) entry which is preliminary data.</text>
</comment>
<dbReference type="HAMAP" id="MF_00719">
    <property type="entry name" value="CobS"/>
    <property type="match status" value="1"/>
</dbReference>
<evidence type="ECO:0000256" key="2">
    <source>
        <dbReference type="ARBA" id="ARBA00004651"/>
    </source>
</evidence>
<keyword evidence="9 19" id="KW-0808">Transferase</keyword>
<comment type="function">
    <text evidence="14 19">Joins adenosylcobinamide-GDP and alpha-ribazole to generate adenosylcobalamin (Ado-cobalamin). Also synthesizes adenosylcobalamin 5'-phosphate from adenosylcobinamide-GDP and alpha-ribazole 5'-phosphate.</text>
</comment>
<dbReference type="GO" id="GO:0009236">
    <property type="term" value="P:cobalamin biosynthetic process"/>
    <property type="evidence" value="ECO:0007669"/>
    <property type="project" value="UniProtKB-UniRule"/>
</dbReference>
<evidence type="ECO:0000256" key="18">
    <source>
        <dbReference type="ARBA" id="ARBA00049504"/>
    </source>
</evidence>
<evidence type="ECO:0000256" key="12">
    <source>
        <dbReference type="ARBA" id="ARBA00022989"/>
    </source>
</evidence>
<organism evidence="20 21">
    <name type="scientific">Nitratireductor pacificus pht-3B</name>
    <dbReference type="NCBI Taxonomy" id="391937"/>
    <lineage>
        <taxon>Bacteria</taxon>
        <taxon>Pseudomonadati</taxon>
        <taxon>Pseudomonadota</taxon>
        <taxon>Alphaproteobacteria</taxon>
        <taxon>Hyphomicrobiales</taxon>
        <taxon>Phyllobacteriaceae</taxon>
        <taxon>Nitratireductor</taxon>
    </lineage>
</organism>
<name>K2MPT1_9HYPH</name>
<evidence type="ECO:0000256" key="1">
    <source>
        <dbReference type="ARBA" id="ARBA00001946"/>
    </source>
</evidence>
<evidence type="ECO:0000256" key="8">
    <source>
        <dbReference type="ARBA" id="ARBA00022573"/>
    </source>
</evidence>
<evidence type="ECO:0000313" key="20">
    <source>
        <dbReference type="EMBL" id="EKF19347.1"/>
    </source>
</evidence>
<comment type="similarity">
    <text evidence="4 19">Belongs to the CobS family.</text>
</comment>
<keyword evidence="10 19" id="KW-0812">Transmembrane</keyword>
<keyword evidence="21" id="KW-1185">Reference proteome</keyword>
<accession>K2MPT1</accession>
<dbReference type="EC" id="2.7.8.26" evidence="5 19"/>
<evidence type="ECO:0000256" key="3">
    <source>
        <dbReference type="ARBA" id="ARBA00004663"/>
    </source>
</evidence>